<evidence type="ECO:0000256" key="1">
    <source>
        <dbReference type="ARBA" id="ARBA00004377"/>
    </source>
</evidence>
<dbReference type="InterPro" id="IPR012902">
    <property type="entry name" value="N_methyl_site"/>
</dbReference>
<feature type="compositionally biased region" description="Polar residues" evidence="10">
    <location>
        <begin position="9"/>
        <end position="21"/>
    </location>
</feature>
<evidence type="ECO:0000256" key="6">
    <source>
        <dbReference type="ARBA" id="ARBA00022519"/>
    </source>
</evidence>
<evidence type="ECO:0000256" key="3">
    <source>
        <dbReference type="ARBA" id="ARBA00020042"/>
    </source>
</evidence>
<dbReference type="Gene3D" id="3.30.700.10">
    <property type="entry name" value="Glycoprotein, Type 4 Pilin"/>
    <property type="match status" value="1"/>
</dbReference>
<dbReference type="NCBIfam" id="TIGR02532">
    <property type="entry name" value="IV_pilin_GFxxxE"/>
    <property type="match status" value="1"/>
</dbReference>
<evidence type="ECO:0000256" key="2">
    <source>
        <dbReference type="ARBA" id="ARBA00009984"/>
    </source>
</evidence>
<keyword evidence="6" id="KW-0997">Cell inner membrane</keyword>
<keyword evidence="9 11" id="KW-0472">Membrane</keyword>
<feature type="transmembrane region" description="Helical" evidence="11">
    <location>
        <begin position="26"/>
        <end position="47"/>
    </location>
</feature>
<dbReference type="PRINTS" id="PR00813">
    <property type="entry name" value="BCTERIALGSPG"/>
</dbReference>
<proteinExistence type="inferred from homology"/>
<accession>A0ABS7T3H9</accession>
<dbReference type="InterPro" id="IPR045584">
    <property type="entry name" value="Pilin-like"/>
</dbReference>
<protein>
    <recommendedName>
        <fullName evidence="3">Type II secretion system core protein G</fullName>
    </recommendedName>
</protein>
<evidence type="ECO:0000313" key="14">
    <source>
        <dbReference type="Proteomes" id="UP001430954"/>
    </source>
</evidence>
<evidence type="ECO:0000256" key="11">
    <source>
        <dbReference type="SAM" id="Phobius"/>
    </source>
</evidence>
<comment type="similarity">
    <text evidence="2">Belongs to the GSP G family.</text>
</comment>
<organism evidence="13 14">
    <name type="scientific">Novilysobacter selenitireducens</name>
    <dbReference type="NCBI Taxonomy" id="2872639"/>
    <lineage>
        <taxon>Bacteria</taxon>
        <taxon>Pseudomonadati</taxon>
        <taxon>Pseudomonadota</taxon>
        <taxon>Gammaproteobacteria</taxon>
        <taxon>Lysobacterales</taxon>
        <taxon>Lysobacteraceae</taxon>
        <taxon>Novilysobacter</taxon>
    </lineage>
</organism>
<dbReference type="InterPro" id="IPR010054">
    <property type="entry name" value="Type2_sec_GspG"/>
</dbReference>
<dbReference type="PROSITE" id="PS00409">
    <property type="entry name" value="PROKAR_NTER_METHYL"/>
    <property type="match status" value="1"/>
</dbReference>
<dbReference type="NCBIfam" id="TIGR01710">
    <property type="entry name" value="typeII_sec_gspG"/>
    <property type="match status" value="1"/>
</dbReference>
<evidence type="ECO:0000256" key="4">
    <source>
        <dbReference type="ARBA" id="ARBA00022475"/>
    </source>
</evidence>
<keyword evidence="14" id="KW-1185">Reference proteome</keyword>
<feature type="domain" description="Type II secretion system protein GspG C-terminal" evidence="12">
    <location>
        <begin position="50"/>
        <end position="151"/>
    </location>
</feature>
<evidence type="ECO:0000256" key="10">
    <source>
        <dbReference type="SAM" id="MobiDB-lite"/>
    </source>
</evidence>
<dbReference type="InterPro" id="IPR000983">
    <property type="entry name" value="Bac_GSPG_pilin"/>
</dbReference>
<reference evidence="13 14" key="1">
    <citation type="submission" date="2021-09" db="EMBL/GenBank/DDBJ databases">
        <title>Lysobacter sp. 13A isolated from the river sediment.</title>
        <authorList>
            <person name="Liu H."/>
            <person name="Li S."/>
            <person name="Mao S."/>
        </authorList>
    </citation>
    <scope>NUCLEOTIDE SEQUENCE [LARGE SCALE GENOMIC DNA]</scope>
    <source>
        <strain evidence="13 14">13A</strain>
    </source>
</reference>
<feature type="region of interest" description="Disordered" evidence="10">
    <location>
        <begin position="1"/>
        <end position="21"/>
    </location>
</feature>
<evidence type="ECO:0000256" key="8">
    <source>
        <dbReference type="ARBA" id="ARBA00022989"/>
    </source>
</evidence>
<dbReference type="Pfam" id="PF08334">
    <property type="entry name" value="T2SSG"/>
    <property type="match status" value="1"/>
</dbReference>
<keyword evidence="7 11" id="KW-0812">Transmembrane</keyword>
<dbReference type="Pfam" id="PF07963">
    <property type="entry name" value="N_methyl"/>
    <property type="match status" value="1"/>
</dbReference>
<evidence type="ECO:0000259" key="12">
    <source>
        <dbReference type="Pfam" id="PF08334"/>
    </source>
</evidence>
<dbReference type="Proteomes" id="UP001430954">
    <property type="component" value="Unassembled WGS sequence"/>
</dbReference>
<keyword evidence="8 11" id="KW-1133">Transmembrane helix</keyword>
<keyword evidence="4" id="KW-1003">Cell membrane</keyword>
<evidence type="ECO:0000313" key="13">
    <source>
        <dbReference type="EMBL" id="MBZ4038434.1"/>
    </source>
</evidence>
<evidence type="ECO:0000256" key="5">
    <source>
        <dbReference type="ARBA" id="ARBA00022481"/>
    </source>
</evidence>
<comment type="caution">
    <text evidence="13">The sequence shown here is derived from an EMBL/GenBank/DDBJ whole genome shotgun (WGS) entry which is preliminary data.</text>
</comment>
<dbReference type="SUPFAM" id="SSF54523">
    <property type="entry name" value="Pili subunits"/>
    <property type="match status" value="1"/>
</dbReference>
<dbReference type="InterPro" id="IPR013545">
    <property type="entry name" value="T2SS_protein-GspG_C"/>
</dbReference>
<dbReference type="EMBL" id="JAINZW010000001">
    <property type="protein sequence ID" value="MBZ4038434.1"/>
    <property type="molecule type" value="Genomic_DNA"/>
</dbReference>
<evidence type="ECO:0000256" key="9">
    <source>
        <dbReference type="ARBA" id="ARBA00023136"/>
    </source>
</evidence>
<name>A0ABS7T3H9_9GAMM</name>
<comment type="subcellular location">
    <subcellularLocation>
        <location evidence="1">Cell inner membrane</location>
        <topology evidence="1">Single-pass membrane protein</topology>
    </subcellularLocation>
</comment>
<evidence type="ECO:0000256" key="7">
    <source>
        <dbReference type="ARBA" id="ARBA00022692"/>
    </source>
</evidence>
<dbReference type="RefSeq" id="WP_223674620.1">
    <property type="nucleotide sequence ID" value="NZ_JAINZW010000001.1"/>
</dbReference>
<keyword evidence="5" id="KW-0488">Methylation</keyword>
<gene>
    <name evidence="13" type="primary">gspG</name>
    <name evidence="13" type="ORF">K6753_02635</name>
</gene>
<sequence length="153" mass="16309">MRNAPFRSRSANPRSLTRSPSPLRQAGMSLIEIIIVIVLIGAVLTFVGSRVLGGADRAKANLAKSQVTTLAQKVESFQMDTGRFPATLDELVTEPGNAAGWLGPYAKSTELLDPWGNEIVYRAPGESGPFDLVILGKDGQVGGSSYDADIAYE</sequence>